<proteinExistence type="predicted"/>
<dbReference type="Proteomes" id="UP000008177">
    <property type="component" value="Unplaced contigs"/>
</dbReference>
<protein>
    <submittedName>
        <fullName evidence="2">Uncharacterized protein</fullName>
    </submittedName>
</protein>
<keyword evidence="1" id="KW-1133">Transmembrane helix</keyword>
<keyword evidence="1" id="KW-0812">Transmembrane</keyword>
<organism evidence="2 3">
    <name type="scientific">Botryotinia fuckeliana (strain T4)</name>
    <name type="common">Noble rot fungus</name>
    <name type="synonym">Botrytis cinerea</name>
    <dbReference type="NCBI Taxonomy" id="999810"/>
    <lineage>
        <taxon>Eukaryota</taxon>
        <taxon>Fungi</taxon>
        <taxon>Dikarya</taxon>
        <taxon>Ascomycota</taxon>
        <taxon>Pezizomycotina</taxon>
        <taxon>Leotiomycetes</taxon>
        <taxon>Helotiales</taxon>
        <taxon>Sclerotiniaceae</taxon>
        <taxon>Botrytis</taxon>
    </lineage>
</organism>
<evidence type="ECO:0000313" key="3">
    <source>
        <dbReference type="Proteomes" id="UP000008177"/>
    </source>
</evidence>
<feature type="transmembrane region" description="Helical" evidence="1">
    <location>
        <begin position="7"/>
        <end position="24"/>
    </location>
</feature>
<keyword evidence="1" id="KW-0472">Membrane</keyword>
<reference evidence="3" key="1">
    <citation type="journal article" date="2011" name="PLoS Genet.">
        <title>Genomic analysis of the necrotrophic fungal pathogens Sclerotinia sclerotiorum and Botrytis cinerea.</title>
        <authorList>
            <person name="Amselem J."/>
            <person name="Cuomo C.A."/>
            <person name="van Kan J.A."/>
            <person name="Viaud M."/>
            <person name="Benito E.P."/>
            <person name="Couloux A."/>
            <person name="Coutinho P.M."/>
            <person name="de Vries R.P."/>
            <person name="Dyer P.S."/>
            <person name="Fillinger S."/>
            <person name="Fournier E."/>
            <person name="Gout L."/>
            <person name="Hahn M."/>
            <person name="Kohn L."/>
            <person name="Lapalu N."/>
            <person name="Plummer K.M."/>
            <person name="Pradier J.M."/>
            <person name="Quevillon E."/>
            <person name="Sharon A."/>
            <person name="Simon A."/>
            <person name="ten Have A."/>
            <person name="Tudzynski B."/>
            <person name="Tudzynski P."/>
            <person name="Wincker P."/>
            <person name="Andrew M."/>
            <person name="Anthouard V."/>
            <person name="Beever R.E."/>
            <person name="Beffa R."/>
            <person name="Benoit I."/>
            <person name="Bouzid O."/>
            <person name="Brault B."/>
            <person name="Chen Z."/>
            <person name="Choquer M."/>
            <person name="Collemare J."/>
            <person name="Cotton P."/>
            <person name="Danchin E.G."/>
            <person name="Da Silva C."/>
            <person name="Gautier A."/>
            <person name="Giraud C."/>
            <person name="Giraud T."/>
            <person name="Gonzalez C."/>
            <person name="Grossetete S."/>
            <person name="Guldener U."/>
            <person name="Henrissat B."/>
            <person name="Howlett B.J."/>
            <person name="Kodira C."/>
            <person name="Kretschmer M."/>
            <person name="Lappartient A."/>
            <person name="Leroch M."/>
            <person name="Levis C."/>
            <person name="Mauceli E."/>
            <person name="Neuveglise C."/>
            <person name="Oeser B."/>
            <person name="Pearson M."/>
            <person name="Poulain J."/>
            <person name="Poussereau N."/>
            <person name="Quesneville H."/>
            <person name="Rascle C."/>
            <person name="Schumacher J."/>
            <person name="Segurens B."/>
            <person name="Sexton A."/>
            <person name="Silva E."/>
            <person name="Sirven C."/>
            <person name="Soanes D.M."/>
            <person name="Talbot N.J."/>
            <person name="Templeton M."/>
            <person name="Yandava C."/>
            <person name="Yarden O."/>
            <person name="Zeng Q."/>
            <person name="Rollins J.A."/>
            <person name="Lebrun M.H."/>
            <person name="Dickman M."/>
        </authorList>
    </citation>
    <scope>NUCLEOTIDE SEQUENCE [LARGE SCALE GENOMIC DNA]</scope>
    <source>
        <strain evidence="3">T4</strain>
    </source>
</reference>
<accession>G2XXG9</accession>
<dbReference type="HOGENOM" id="CLU_2922350_0_0_1"/>
<sequence>MNKKRDYIYTYIPICLYVMVNWRVDGWWNLELWNCESGVCRDCRNGRVSEYEGVRVKMGGE</sequence>
<name>G2XXG9_BOTF4</name>
<evidence type="ECO:0000256" key="1">
    <source>
        <dbReference type="SAM" id="Phobius"/>
    </source>
</evidence>
<dbReference type="AlphaFoldDB" id="G2XXG9"/>
<gene>
    <name evidence="2" type="ORF">BofuT4_uP007250.1</name>
</gene>
<dbReference type="InParanoid" id="G2XXG9"/>
<evidence type="ECO:0000313" key="2">
    <source>
        <dbReference type="EMBL" id="CCD45008.1"/>
    </source>
</evidence>
<dbReference type="EMBL" id="FQ790275">
    <property type="protein sequence ID" value="CCD45008.1"/>
    <property type="molecule type" value="Genomic_DNA"/>
</dbReference>